<accession>A0A0Q3UPZ2</accession>
<evidence type="ECO:0000313" key="3">
    <source>
        <dbReference type="Proteomes" id="UP000051836"/>
    </source>
</evidence>
<comment type="caution">
    <text evidence="2">The sequence shown here is derived from an EMBL/GenBank/DDBJ whole genome shotgun (WGS) entry which is preliminary data.</text>
</comment>
<dbReference type="OrthoDB" id="8945866at2759"/>
<evidence type="ECO:0000313" key="2">
    <source>
        <dbReference type="EMBL" id="KQK74274.1"/>
    </source>
</evidence>
<sequence>MPVPPVAVGSTATTHPTKGVVLSKATRENVCKLKKTFNELNERIKYQEVMEGHWLPGAAEEPPPERICYRQARALFEAQPGVGKVLDVAPRFGRAPKPWPSLRQRAICPGHPQPLPAEPDSFPAAPPRRTFTSRAQDVRLVPQNRHEEKPPAAPRQPPSPPARRSPPPVPSKPEEKGKGRIPQPRDVRKLLGVPPGASAAAGT</sequence>
<feature type="compositionally biased region" description="Pro residues" evidence="1">
    <location>
        <begin position="151"/>
        <end position="171"/>
    </location>
</feature>
<feature type="compositionally biased region" description="Basic and acidic residues" evidence="1">
    <location>
        <begin position="172"/>
        <end position="189"/>
    </location>
</feature>
<proteinExistence type="predicted"/>
<keyword evidence="3" id="KW-1185">Reference proteome</keyword>
<gene>
    <name evidence="2" type="ORF">AAES_159459</name>
</gene>
<dbReference type="EMBL" id="LMAW01003067">
    <property type="protein sequence ID" value="KQK74274.1"/>
    <property type="molecule type" value="Genomic_DNA"/>
</dbReference>
<evidence type="ECO:0000256" key="1">
    <source>
        <dbReference type="SAM" id="MobiDB-lite"/>
    </source>
</evidence>
<protein>
    <submittedName>
        <fullName evidence="2">Uncharacterized protein</fullName>
    </submittedName>
</protein>
<feature type="region of interest" description="Disordered" evidence="1">
    <location>
        <begin position="95"/>
        <end position="203"/>
    </location>
</feature>
<reference evidence="2 3" key="1">
    <citation type="submission" date="2015-10" db="EMBL/GenBank/DDBJ databases">
        <authorList>
            <person name="Gilbert D.G."/>
        </authorList>
    </citation>
    <scope>NUCLEOTIDE SEQUENCE [LARGE SCALE GENOMIC DNA]</scope>
    <source>
        <strain evidence="2">FVVF132</strain>
    </source>
</reference>
<dbReference type="STRING" id="12930.A0A0Q3UPZ2"/>
<name>A0A0Q3UPZ2_AMAAE</name>
<dbReference type="Proteomes" id="UP000051836">
    <property type="component" value="Unassembled WGS sequence"/>
</dbReference>
<dbReference type="AlphaFoldDB" id="A0A0Q3UPZ2"/>
<organism evidence="2 3">
    <name type="scientific">Amazona aestiva</name>
    <name type="common">Blue-fronted Amazon parrot</name>
    <dbReference type="NCBI Taxonomy" id="12930"/>
    <lineage>
        <taxon>Eukaryota</taxon>
        <taxon>Metazoa</taxon>
        <taxon>Chordata</taxon>
        <taxon>Craniata</taxon>
        <taxon>Vertebrata</taxon>
        <taxon>Euteleostomi</taxon>
        <taxon>Archelosauria</taxon>
        <taxon>Archosauria</taxon>
        <taxon>Dinosauria</taxon>
        <taxon>Saurischia</taxon>
        <taxon>Theropoda</taxon>
        <taxon>Coelurosauria</taxon>
        <taxon>Aves</taxon>
        <taxon>Neognathae</taxon>
        <taxon>Neoaves</taxon>
        <taxon>Telluraves</taxon>
        <taxon>Australaves</taxon>
        <taxon>Psittaciformes</taxon>
        <taxon>Psittacidae</taxon>
        <taxon>Amazona</taxon>
    </lineage>
</organism>